<name>A0ABM5P5N4_DEHRP</name>
<organism evidence="1 2">
    <name type="scientific">Dehalobacter restrictus (strain DSM 9455 / PER-K23)</name>
    <dbReference type="NCBI Taxonomy" id="871738"/>
    <lineage>
        <taxon>Bacteria</taxon>
        <taxon>Bacillati</taxon>
        <taxon>Bacillota</taxon>
        <taxon>Clostridia</taxon>
        <taxon>Eubacteriales</taxon>
        <taxon>Desulfitobacteriaceae</taxon>
        <taxon>Dehalobacter</taxon>
    </lineage>
</organism>
<evidence type="ECO:0000313" key="1">
    <source>
        <dbReference type="EMBL" id="AHF09844.1"/>
    </source>
</evidence>
<evidence type="ECO:0000313" key="2">
    <source>
        <dbReference type="Proteomes" id="UP000018934"/>
    </source>
</evidence>
<dbReference type="RefSeq" id="WP_025205540.1">
    <property type="nucleotide sequence ID" value="NZ_CP007033.1"/>
</dbReference>
<dbReference type="EMBL" id="CP007033">
    <property type="protein sequence ID" value="AHF09844.1"/>
    <property type="molecule type" value="Genomic_DNA"/>
</dbReference>
<gene>
    <name evidence="1" type="ORF">DEHRE_06925</name>
</gene>
<sequence length="115" mass="13209">MDEKMAKLKEYLQMETEIAFEEFKTYYTGVIEQLNKTYSEMDQAACFQARYICSIVQGNAESRAQRSKVNGKAFKKMAAKCGFWVDAIDHRLKKEGMTQNEIDAAMGEINKDAEQ</sequence>
<protein>
    <recommendedName>
        <fullName evidence="3">Phage protein</fullName>
    </recommendedName>
</protein>
<evidence type="ECO:0008006" key="3">
    <source>
        <dbReference type="Google" id="ProtNLM"/>
    </source>
</evidence>
<dbReference type="Proteomes" id="UP000018934">
    <property type="component" value="Chromosome"/>
</dbReference>
<proteinExistence type="predicted"/>
<keyword evidence="2" id="KW-1185">Reference proteome</keyword>
<accession>A0ABM5P5N4</accession>
<reference evidence="1 2" key="1">
    <citation type="journal article" date="2013" name="Stand. Genomic Sci.">
        <title>Complete genome sequence of Dehalobacter restrictus PER-K23(T.).</title>
        <authorList>
            <person name="Kruse T."/>
            <person name="Maillard J."/>
            <person name="Goodwin L."/>
            <person name="Woyke T."/>
            <person name="Teshima H."/>
            <person name="Bruce D."/>
            <person name="Detter C."/>
            <person name="Tapia R."/>
            <person name="Han C."/>
            <person name="Huntemann M."/>
            <person name="Wei C.L."/>
            <person name="Han J."/>
            <person name="Chen A."/>
            <person name="Kyrpides N."/>
            <person name="Szeto E."/>
            <person name="Markowitz V."/>
            <person name="Ivanova N."/>
            <person name="Pagani I."/>
            <person name="Pati A."/>
            <person name="Pitluck S."/>
            <person name="Nolan M."/>
            <person name="Holliger C."/>
            <person name="Smidt H."/>
        </authorList>
    </citation>
    <scope>NUCLEOTIDE SEQUENCE [LARGE SCALE GENOMIC DNA]</scope>
    <source>
        <strain evidence="2">DSM 9455</strain>
    </source>
</reference>